<accession>A0AB34HE89</accession>
<dbReference type="EMBL" id="JAIQCJ010001405">
    <property type="protein sequence ID" value="KAJ8789687.1"/>
    <property type="molecule type" value="Genomic_DNA"/>
</dbReference>
<dbReference type="AlphaFoldDB" id="A0AB34HE89"/>
<dbReference type="GO" id="GO:0006355">
    <property type="term" value="P:regulation of DNA-templated transcription"/>
    <property type="evidence" value="ECO:0007669"/>
    <property type="project" value="InterPro"/>
</dbReference>
<dbReference type="GO" id="GO:0005634">
    <property type="term" value="C:nucleus"/>
    <property type="evidence" value="ECO:0007669"/>
    <property type="project" value="InterPro"/>
</dbReference>
<proteinExistence type="predicted"/>
<dbReference type="Pfam" id="PF06466">
    <property type="entry name" value="PCAF_N"/>
    <property type="match status" value="1"/>
</dbReference>
<sequence>MSEAGGAGPGGGGAGAGLGALPPPPPAPPPAPPQGSPGAAAAAAGGSGACGPATAVAAAGTAEGPGGGGSARIAVKKAQLRSAPRAKKLEKLGVYSACKLRAPRRPLAADPDVGVVLPGWEHCPRPRGRLALRCQQRLCFDRVTAEGGGDLALSAPAACG</sequence>
<organism evidence="3 4">
    <name type="scientific">Eschrichtius robustus</name>
    <name type="common">California gray whale</name>
    <name type="synonym">Eschrichtius gibbosus</name>
    <dbReference type="NCBI Taxonomy" id="9764"/>
    <lineage>
        <taxon>Eukaryota</taxon>
        <taxon>Metazoa</taxon>
        <taxon>Chordata</taxon>
        <taxon>Craniata</taxon>
        <taxon>Vertebrata</taxon>
        <taxon>Euteleostomi</taxon>
        <taxon>Mammalia</taxon>
        <taxon>Eutheria</taxon>
        <taxon>Laurasiatheria</taxon>
        <taxon>Artiodactyla</taxon>
        <taxon>Whippomorpha</taxon>
        <taxon>Cetacea</taxon>
        <taxon>Mysticeti</taxon>
        <taxon>Eschrichtiidae</taxon>
        <taxon>Eschrichtius</taxon>
    </lineage>
</organism>
<evidence type="ECO:0000256" key="1">
    <source>
        <dbReference type="SAM" id="MobiDB-lite"/>
    </source>
</evidence>
<evidence type="ECO:0000259" key="2">
    <source>
        <dbReference type="Pfam" id="PF06466"/>
    </source>
</evidence>
<evidence type="ECO:0000313" key="3">
    <source>
        <dbReference type="EMBL" id="KAJ8789687.1"/>
    </source>
</evidence>
<dbReference type="InterPro" id="IPR009464">
    <property type="entry name" value="PCAF_N"/>
</dbReference>
<feature type="region of interest" description="Disordered" evidence="1">
    <location>
        <begin position="1"/>
        <end position="53"/>
    </location>
</feature>
<dbReference type="Proteomes" id="UP001159641">
    <property type="component" value="Unassembled WGS sequence"/>
</dbReference>
<feature type="domain" description="PCAF N-terminal" evidence="2">
    <location>
        <begin position="72"/>
        <end position="100"/>
    </location>
</feature>
<feature type="compositionally biased region" description="Low complexity" evidence="1">
    <location>
        <begin position="36"/>
        <end position="53"/>
    </location>
</feature>
<reference evidence="3 4" key="1">
    <citation type="submission" date="2022-11" db="EMBL/GenBank/DDBJ databases">
        <title>Whole genome sequence of Eschrichtius robustus ER-17-0199.</title>
        <authorList>
            <person name="Bruniche-Olsen A."/>
            <person name="Black A.N."/>
            <person name="Fields C.J."/>
            <person name="Walden K."/>
            <person name="Dewoody J.A."/>
        </authorList>
    </citation>
    <scope>NUCLEOTIDE SEQUENCE [LARGE SCALE GENOMIC DNA]</scope>
    <source>
        <strain evidence="3">ER-17-0199</strain>
        <tissue evidence="3">Blubber</tissue>
    </source>
</reference>
<gene>
    <name evidence="3" type="ORF">J1605_004821</name>
</gene>
<comment type="caution">
    <text evidence="3">The sequence shown here is derived from an EMBL/GenBank/DDBJ whole genome shotgun (WGS) entry which is preliminary data.</text>
</comment>
<keyword evidence="4" id="KW-1185">Reference proteome</keyword>
<name>A0AB34HE89_ESCRO</name>
<feature type="compositionally biased region" description="Pro residues" evidence="1">
    <location>
        <begin position="21"/>
        <end position="35"/>
    </location>
</feature>
<dbReference type="GO" id="GO:0004402">
    <property type="term" value="F:histone acetyltransferase activity"/>
    <property type="evidence" value="ECO:0007669"/>
    <property type="project" value="InterPro"/>
</dbReference>
<evidence type="ECO:0000313" key="4">
    <source>
        <dbReference type="Proteomes" id="UP001159641"/>
    </source>
</evidence>
<protein>
    <recommendedName>
        <fullName evidence="2">PCAF N-terminal domain-containing protein</fullName>
    </recommendedName>
</protein>
<feature type="compositionally biased region" description="Gly residues" evidence="1">
    <location>
        <begin position="1"/>
        <end position="18"/>
    </location>
</feature>